<accession>A0A3G2JQK0</accession>
<sequence length="59" mass="6147">MGQQDSDQPVNRYCKACGTPAGDADMCGRCGAVLTLPDGAGLTEDEGAAVRRDFEGRGR</sequence>
<organism evidence="1 2">
    <name type="scientific">Streptomyces dangxiongensis</name>
    <dbReference type="NCBI Taxonomy" id="1442032"/>
    <lineage>
        <taxon>Bacteria</taxon>
        <taxon>Bacillati</taxon>
        <taxon>Actinomycetota</taxon>
        <taxon>Actinomycetes</taxon>
        <taxon>Kitasatosporales</taxon>
        <taxon>Streptomycetaceae</taxon>
        <taxon>Streptomyces</taxon>
    </lineage>
</organism>
<dbReference type="EMBL" id="CP033073">
    <property type="protein sequence ID" value="AYN43142.1"/>
    <property type="molecule type" value="Genomic_DNA"/>
</dbReference>
<dbReference type="OrthoDB" id="4273276at2"/>
<dbReference type="AlphaFoldDB" id="A0A3G2JQK0"/>
<evidence type="ECO:0000313" key="2">
    <source>
        <dbReference type="Proteomes" id="UP000268329"/>
    </source>
</evidence>
<dbReference type="KEGG" id="sdd:D9753_34445"/>
<evidence type="ECO:0000313" key="1">
    <source>
        <dbReference type="EMBL" id="AYN43142.1"/>
    </source>
</evidence>
<dbReference type="Proteomes" id="UP000268329">
    <property type="component" value="Chromosome"/>
</dbReference>
<name>A0A3G2JQK0_9ACTN</name>
<reference evidence="1 2" key="1">
    <citation type="submission" date="2018-10" db="EMBL/GenBank/DDBJ databases">
        <title>The genome of Streptomyces dangxiongensis Z022.</title>
        <authorList>
            <person name="Zhang B."/>
        </authorList>
    </citation>
    <scope>NUCLEOTIDE SEQUENCE [LARGE SCALE GENOMIC DNA]</scope>
    <source>
        <strain evidence="1 2">Z022</strain>
    </source>
</reference>
<keyword evidence="2" id="KW-1185">Reference proteome</keyword>
<dbReference type="RefSeq" id="WP_121790568.1">
    <property type="nucleotide sequence ID" value="NZ_CP033073.1"/>
</dbReference>
<gene>
    <name evidence="1" type="ORF">D9753_34445</name>
</gene>
<proteinExistence type="predicted"/>
<protein>
    <submittedName>
        <fullName evidence="1">Uncharacterized protein</fullName>
    </submittedName>
</protein>